<name>A0A2I1MBK4_9FIRM</name>
<dbReference type="PANTHER" id="PTHR11728">
    <property type="entry name" value="GLYCEROL-3-PHOSPHATE DEHYDROGENASE"/>
    <property type="match status" value="1"/>
</dbReference>
<dbReference type="PANTHER" id="PTHR11728:SF1">
    <property type="entry name" value="GLYCEROL-3-PHOSPHATE DEHYDROGENASE [NAD(+)] 2, CHLOROPLASTIC"/>
    <property type="match status" value="1"/>
</dbReference>
<dbReference type="GO" id="GO:0005975">
    <property type="term" value="P:carbohydrate metabolic process"/>
    <property type="evidence" value="ECO:0007669"/>
    <property type="project" value="InterPro"/>
</dbReference>
<dbReference type="InterPro" id="IPR013328">
    <property type="entry name" value="6PGD_dom2"/>
</dbReference>
<dbReference type="InterPro" id="IPR008927">
    <property type="entry name" value="6-PGluconate_DH-like_C_sf"/>
</dbReference>
<evidence type="ECO:0000256" key="7">
    <source>
        <dbReference type="ARBA" id="ARBA00023209"/>
    </source>
</evidence>
<dbReference type="EMBL" id="PKGS01000001">
    <property type="protein sequence ID" value="PKZ17500.1"/>
    <property type="molecule type" value="Genomic_DNA"/>
</dbReference>
<keyword evidence="6" id="KW-0443">Lipid metabolism</keyword>
<dbReference type="SUPFAM" id="SSF51735">
    <property type="entry name" value="NAD(P)-binding Rossmann-fold domains"/>
    <property type="match status" value="1"/>
</dbReference>
<gene>
    <name evidence="15" type="ORF">CYJ34_01965</name>
</gene>
<proteinExistence type="inferred from homology"/>
<dbReference type="InterPro" id="IPR011128">
    <property type="entry name" value="G3P_DH_NAD-dep_N"/>
</dbReference>
<feature type="binding site" evidence="10">
    <location>
        <position position="267"/>
    </location>
    <ligand>
        <name>NAD(+)</name>
        <dbReference type="ChEBI" id="CHEBI:57540"/>
    </ligand>
</feature>
<feature type="active site" description="Proton acceptor" evidence="9">
    <location>
        <position position="198"/>
    </location>
</feature>
<dbReference type="RefSeq" id="WP_101539660.1">
    <property type="nucleotide sequence ID" value="NZ_PKGS01000001.1"/>
</dbReference>
<dbReference type="Gene3D" id="3.40.50.720">
    <property type="entry name" value="NAD(P)-binding Rossmann-like Domain"/>
    <property type="match status" value="1"/>
</dbReference>
<evidence type="ECO:0000313" key="16">
    <source>
        <dbReference type="Proteomes" id="UP000234335"/>
    </source>
</evidence>
<feature type="domain" description="Glycerol-3-phosphate dehydrogenase NAD-dependent N-terminal" evidence="13">
    <location>
        <begin position="4"/>
        <end position="156"/>
    </location>
</feature>
<evidence type="ECO:0000256" key="4">
    <source>
        <dbReference type="ARBA" id="ARBA00023002"/>
    </source>
</evidence>
<dbReference type="PIRSF" id="PIRSF000114">
    <property type="entry name" value="Glycerol-3-P_dh"/>
    <property type="match status" value="1"/>
</dbReference>
<keyword evidence="3" id="KW-0521">NADP</keyword>
<evidence type="ECO:0000256" key="9">
    <source>
        <dbReference type="PIRSR" id="PIRSR000114-1"/>
    </source>
</evidence>
<evidence type="ECO:0000256" key="5">
    <source>
        <dbReference type="ARBA" id="ARBA00023027"/>
    </source>
</evidence>
<sequence length="350" mass="38950">MTTLTFIGAGMMASALAVPAYDNGHEIRIVGTHLDDEIVKRAKEDGYHLNMKRQLPDGFKWYYYDELEEGLYGADAVICGVSSFGVDWFLEEIYPKLDPKLPVLSVTKGMINKEDGSLLSYPEYWEEELAKKGIKRDICAVGGPCTSYELADKHHSLVGFCGTNIDDLKFFRDTFANDYYHVSISKDVRAVELSVALKNAYALAVSLAVGIAETEEGKEGVNHYNPQAALFAQSTREMGDLLELVNGDKNQLELGVGDLYVTIFGGRTRRIGTLLGRGYSYEKAMEELAGVTLESVVIAKRMGEAITVLADKDEVKKDKFPLLMHIYNMIANGAKLNIPWNKFNQEDLDN</sequence>
<evidence type="ECO:0000256" key="11">
    <source>
        <dbReference type="RuleBase" id="RU000437"/>
    </source>
</evidence>
<keyword evidence="7" id="KW-0594">Phospholipid biosynthesis</keyword>
<comment type="caution">
    <text evidence="15">The sequence shown here is derived from an EMBL/GenBank/DDBJ whole genome shotgun (WGS) entry which is preliminary data.</text>
</comment>
<evidence type="ECO:0000256" key="12">
    <source>
        <dbReference type="RuleBase" id="RU000439"/>
    </source>
</evidence>
<reference evidence="15 16" key="1">
    <citation type="submission" date="2017-12" db="EMBL/GenBank/DDBJ databases">
        <title>Phylogenetic diversity of female urinary microbiome.</title>
        <authorList>
            <person name="Thomas-White K."/>
            <person name="Wolfe A.J."/>
        </authorList>
    </citation>
    <scope>NUCLEOTIDE SEQUENCE [LARGE SCALE GENOMIC DNA]</scope>
    <source>
        <strain evidence="15 16">UMB0119</strain>
    </source>
</reference>
<organism evidence="15 16">
    <name type="scientific">Anaerococcus octavius</name>
    <dbReference type="NCBI Taxonomy" id="54007"/>
    <lineage>
        <taxon>Bacteria</taxon>
        <taxon>Bacillati</taxon>
        <taxon>Bacillota</taxon>
        <taxon>Tissierellia</taxon>
        <taxon>Tissierellales</taxon>
        <taxon>Peptoniphilaceae</taxon>
        <taxon>Anaerococcus</taxon>
    </lineage>
</organism>
<evidence type="ECO:0000256" key="2">
    <source>
        <dbReference type="ARBA" id="ARBA00022516"/>
    </source>
</evidence>
<dbReference type="Pfam" id="PF07479">
    <property type="entry name" value="NAD_Gly3P_dh_C"/>
    <property type="match status" value="1"/>
</dbReference>
<keyword evidence="4 11" id="KW-0560">Oxidoreductase</keyword>
<evidence type="ECO:0000256" key="8">
    <source>
        <dbReference type="ARBA" id="ARBA00023264"/>
    </source>
</evidence>
<feature type="domain" description="Glycerol-3-phosphate dehydrogenase NAD-dependent C-terminal" evidence="14">
    <location>
        <begin position="187"/>
        <end position="336"/>
    </location>
</feature>
<keyword evidence="8" id="KW-1208">Phospholipid metabolism</keyword>
<dbReference type="AlphaFoldDB" id="A0A2I1MBK4"/>
<dbReference type="InterPro" id="IPR006168">
    <property type="entry name" value="G3P_DH_NAD-dep"/>
</dbReference>
<comment type="catalytic activity">
    <reaction evidence="12">
        <text>sn-glycerol 3-phosphate + NADP(+) = dihydroxyacetone phosphate + NADPH + H(+)</text>
        <dbReference type="Rhea" id="RHEA:11096"/>
        <dbReference type="ChEBI" id="CHEBI:15378"/>
        <dbReference type="ChEBI" id="CHEBI:57597"/>
        <dbReference type="ChEBI" id="CHEBI:57642"/>
        <dbReference type="ChEBI" id="CHEBI:57783"/>
        <dbReference type="ChEBI" id="CHEBI:58349"/>
        <dbReference type="EC" id="1.1.1.94"/>
    </reaction>
</comment>
<evidence type="ECO:0000256" key="3">
    <source>
        <dbReference type="ARBA" id="ARBA00022857"/>
    </source>
</evidence>
<evidence type="ECO:0000259" key="13">
    <source>
        <dbReference type="Pfam" id="PF01210"/>
    </source>
</evidence>
<dbReference type="GO" id="GO:0008654">
    <property type="term" value="P:phospholipid biosynthetic process"/>
    <property type="evidence" value="ECO:0007669"/>
    <property type="project" value="UniProtKB-KW"/>
</dbReference>
<accession>A0A2I1MBK4</accession>
<dbReference type="Pfam" id="PF01210">
    <property type="entry name" value="NAD_Gly3P_dh_N"/>
    <property type="match status" value="1"/>
</dbReference>
<dbReference type="GO" id="GO:0141153">
    <property type="term" value="F:glycerol-3-phosphate dehydrogenase (NADP+) activity"/>
    <property type="evidence" value="ECO:0007669"/>
    <property type="project" value="RHEA"/>
</dbReference>
<comment type="similarity">
    <text evidence="1 11">Belongs to the NAD-dependent glycerol-3-phosphate dehydrogenase family.</text>
</comment>
<dbReference type="InterPro" id="IPR036291">
    <property type="entry name" value="NAD(P)-bd_dom_sf"/>
</dbReference>
<dbReference type="SUPFAM" id="SSF48179">
    <property type="entry name" value="6-phosphogluconate dehydrogenase C-terminal domain-like"/>
    <property type="match status" value="1"/>
</dbReference>
<dbReference type="GO" id="GO:0005829">
    <property type="term" value="C:cytosol"/>
    <property type="evidence" value="ECO:0007669"/>
    <property type="project" value="TreeGrafter"/>
</dbReference>
<dbReference type="EC" id="1.1.1.94" evidence="12"/>
<keyword evidence="16" id="KW-1185">Reference proteome</keyword>
<protein>
    <recommendedName>
        <fullName evidence="12">Glycerol-3-phosphate dehydrogenase</fullName>
        <ecNumber evidence="12">1.1.1.94</ecNumber>
    </recommendedName>
</protein>
<keyword evidence="5 10" id="KW-0520">NAD</keyword>
<dbReference type="Proteomes" id="UP000234335">
    <property type="component" value="Unassembled WGS sequence"/>
</dbReference>
<evidence type="ECO:0000313" key="15">
    <source>
        <dbReference type="EMBL" id="PKZ17500.1"/>
    </source>
</evidence>
<evidence type="ECO:0000256" key="6">
    <source>
        <dbReference type="ARBA" id="ARBA00023098"/>
    </source>
</evidence>
<evidence type="ECO:0000256" key="1">
    <source>
        <dbReference type="ARBA" id="ARBA00011009"/>
    </source>
</evidence>
<dbReference type="InterPro" id="IPR006109">
    <property type="entry name" value="G3P_DH_NAD-dep_C"/>
</dbReference>
<keyword evidence="2" id="KW-0444">Lipid biosynthesis</keyword>
<dbReference type="GO" id="GO:0046168">
    <property type="term" value="P:glycerol-3-phosphate catabolic process"/>
    <property type="evidence" value="ECO:0007669"/>
    <property type="project" value="InterPro"/>
</dbReference>
<evidence type="ECO:0000256" key="10">
    <source>
        <dbReference type="PIRSR" id="PIRSR000114-3"/>
    </source>
</evidence>
<dbReference type="PRINTS" id="PR00077">
    <property type="entry name" value="GPDHDRGNASE"/>
</dbReference>
<dbReference type="GO" id="GO:0051287">
    <property type="term" value="F:NAD binding"/>
    <property type="evidence" value="ECO:0007669"/>
    <property type="project" value="InterPro"/>
</dbReference>
<evidence type="ECO:0000259" key="14">
    <source>
        <dbReference type="Pfam" id="PF07479"/>
    </source>
</evidence>
<dbReference type="Gene3D" id="1.10.1040.10">
    <property type="entry name" value="N-(1-d-carboxylethyl)-l-norvaline Dehydrogenase, domain 2"/>
    <property type="match status" value="1"/>
</dbReference>